<dbReference type="Proteomes" id="UP000237295">
    <property type="component" value="Unassembled WGS sequence"/>
</dbReference>
<reference evidence="1 2" key="1">
    <citation type="submission" date="2017-03" db="EMBL/GenBank/DDBJ databases">
        <authorList>
            <person name="Hulin M.T."/>
        </authorList>
    </citation>
    <scope>NUCLEOTIDE SEQUENCE [LARGE SCALE GENOMIC DNA]</scope>
    <source>
        <strain evidence="1 2">5264</strain>
    </source>
</reference>
<gene>
    <name evidence="1" type="ORF">CXB42_26585</name>
</gene>
<dbReference type="EMBL" id="NBAQ01000026">
    <property type="protein sequence ID" value="POQ00511.1"/>
    <property type="molecule type" value="Genomic_DNA"/>
</dbReference>
<sequence>MASSGQTVLCVYRYDPLDRLADCAPAGQGSTRLFYQKTHLATQIQGLIQHTLMRTDEHLLACLSAENNQRDGTLLVTDQQQSVTAAQGLEFAYTPYGHRHPSGPASLPGFTGQRVDPVTGHYLLGNGYRAFNPVLMRFNSPDSLSPFGEGGVNAYGYCGGDPVNWVDWTGSTPALLKGLLRALKVMKPSRRLSSGSVTVTSLRPLSDEIHSGLSASAPQLSRSAAVRQVESVTVSAKKLNKQAGLDSRKAAKKFKANDKIYREFFNKAKAVDSNSIAGYSMYDDVGLPFNYDVVREHMKLQKDLVKPVSDLSTPPSYQLVNDISGDEKLSLIMEQIRGIKRSASNLPR</sequence>
<evidence type="ECO:0008006" key="3">
    <source>
        <dbReference type="Google" id="ProtNLM"/>
    </source>
</evidence>
<evidence type="ECO:0000313" key="1">
    <source>
        <dbReference type="EMBL" id="POQ00511.1"/>
    </source>
</evidence>
<protein>
    <recommendedName>
        <fullName evidence="3">RHS repeat-associated core domain-containing protein</fullName>
    </recommendedName>
</protein>
<dbReference type="SUPFAM" id="SSF56399">
    <property type="entry name" value="ADP-ribosylation"/>
    <property type="match status" value="1"/>
</dbReference>
<dbReference type="AlphaFoldDB" id="A0AAE5VRT8"/>
<dbReference type="NCBIfam" id="TIGR03696">
    <property type="entry name" value="Rhs_assc_core"/>
    <property type="match status" value="1"/>
</dbReference>
<evidence type="ECO:0000313" key="2">
    <source>
        <dbReference type="Proteomes" id="UP000237295"/>
    </source>
</evidence>
<proteinExistence type="predicted"/>
<comment type="caution">
    <text evidence="1">The sequence shown here is derived from an EMBL/GenBank/DDBJ whole genome shotgun (WGS) entry which is preliminary data.</text>
</comment>
<dbReference type="InterPro" id="IPR022385">
    <property type="entry name" value="Rhs_assc_core"/>
</dbReference>
<dbReference type="Gene3D" id="2.180.10.10">
    <property type="entry name" value="RHS repeat-associated core"/>
    <property type="match status" value="1"/>
</dbReference>
<accession>A0AAE5VRT8</accession>
<name>A0AAE5VRT8_PSESY</name>
<organism evidence="1 2">
    <name type="scientific">Pseudomonas syringae pv. syringae</name>
    <dbReference type="NCBI Taxonomy" id="321"/>
    <lineage>
        <taxon>Bacteria</taxon>
        <taxon>Pseudomonadati</taxon>
        <taxon>Pseudomonadota</taxon>
        <taxon>Gammaproteobacteria</taxon>
        <taxon>Pseudomonadales</taxon>
        <taxon>Pseudomonadaceae</taxon>
        <taxon>Pseudomonas</taxon>
        <taxon>Pseudomonas syringae</taxon>
    </lineage>
</organism>
<dbReference type="RefSeq" id="WP_103694827.1">
    <property type="nucleotide sequence ID" value="NZ_NBAQ01000026.1"/>
</dbReference>